<name>F0Y1A4_AURAN</name>
<keyword evidence="1" id="KW-0472">Membrane</keyword>
<organism evidence="3">
    <name type="scientific">Aureococcus anophagefferens</name>
    <name type="common">Harmful bloom alga</name>
    <dbReference type="NCBI Taxonomy" id="44056"/>
    <lineage>
        <taxon>Eukaryota</taxon>
        <taxon>Sar</taxon>
        <taxon>Stramenopiles</taxon>
        <taxon>Ochrophyta</taxon>
        <taxon>Pelagophyceae</taxon>
        <taxon>Pelagomonadales</taxon>
        <taxon>Pelagomonadaceae</taxon>
        <taxon>Aureococcus</taxon>
    </lineage>
</organism>
<evidence type="ECO:0008006" key="4">
    <source>
        <dbReference type="Google" id="ProtNLM"/>
    </source>
</evidence>
<feature type="transmembrane region" description="Helical" evidence="1">
    <location>
        <begin position="214"/>
        <end position="233"/>
    </location>
</feature>
<dbReference type="RefSeq" id="XP_009034381.1">
    <property type="nucleotide sequence ID" value="XM_009036133.1"/>
</dbReference>
<evidence type="ECO:0000256" key="1">
    <source>
        <dbReference type="SAM" id="Phobius"/>
    </source>
</evidence>
<evidence type="ECO:0000313" key="2">
    <source>
        <dbReference type="EMBL" id="EGB10793.1"/>
    </source>
</evidence>
<proteinExistence type="predicted"/>
<gene>
    <name evidence="2" type="ORF">AURANDRAFT_62284</name>
</gene>
<dbReference type="InParanoid" id="F0Y1A4"/>
<dbReference type="GeneID" id="20223820"/>
<dbReference type="KEGG" id="aaf:AURANDRAFT_62284"/>
<dbReference type="SUPFAM" id="SSF81324">
    <property type="entry name" value="Voltage-gated potassium channels"/>
    <property type="match status" value="1"/>
</dbReference>
<keyword evidence="3" id="KW-1185">Reference proteome</keyword>
<protein>
    <recommendedName>
        <fullName evidence="4">Potassium channel domain-containing protein</fullName>
    </recommendedName>
</protein>
<keyword evidence="1" id="KW-1133">Transmembrane helix</keyword>
<reference evidence="2 3" key="1">
    <citation type="journal article" date="2011" name="Proc. Natl. Acad. Sci. U.S.A.">
        <title>Niche of harmful alga Aureococcus anophagefferens revealed through ecogenomics.</title>
        <authorList>
            <person name="Gobler C.J."/>
            <person name="Berry D.L."/>
            <person name="Dyhrman S.T."/>
            <person name="Wilhelm S.W."/>
            <person name="Salamov A."/>
            <person name="Lobanov A.V."/>
            <person name="Zhang Y."/>
            <person name="Collier J.L."/>
            <person name="Wurch L.L."/>
            <person name="Kustka A.B."/>
            <person name="Dill B.D."/>
            <person name="Shah M."/>
            <person name="VerBerkmoes N.C."/>
            <person name="Kuo A."/>
            <person name="Terry A."/>
            <person name="Pangilinan J."/>
            <person name="Lindquist E.A."/>
            <person name="Lucas S."/>
            <person name="Paulsen I.T."/>
            <person name="Hattenrath-Lehmann T.K."/>
            <person name="Talmage S.C."/>
            <person name="Walker E.A."/>
            <person name="Koch F."/>
            <person name="Burson A.M."/>
            <person name="Marcoval M.A."/>
            <person name="Tang Y.Z."/>
            <person name="Lecleir G.R."/>
            <person name="Coyne K.J."/>
            <person name="Berg G.M."/>
            <person name="Bertrand E.M."/>
            <person name="Saito M.A."/>
            <person name="Gladyshev V.N."/>
            <person name="Grigoriev I.V."/>
        </authorList>
    </citation>
    <scope>NUCLEOTIDE SEQUENCE [LARGE SCALE GENOMIC DNA]</scope>
    <source>
        <strain evidence="3">CCMP 1984</strain>
    </source>
</reference>
<dbReference type="Proteomes" id="UP000002729">
    <property type="component" value="Unassembled WGS sequence"/>
</dbReference>
<feature type="transmembrane region" description="Helical" evidence="1">
    <location>
        <begin position="155"/>
        <end position="175"/>
    </location>
</feature>
<dbReference type="Gene3D" id="1.10.287.70">
    <property type="match status" value="1"/>
</dbReference>
<sequence>MVDRTGNGARGSPLRFAVASQLLRGAGAWAPDADALAATAGREVRVLHRHAKSNAFLYFYDADDEAAAYGHGLYVALMEALAARGGWTVRYFVMCAESYDCAANQTAGLIPKGTEADFMRYFQDNMTTFDAVVPDGKTSASLVDRLENWTRPFSADVWLALFVLVVLAGAAYALLIRDEAAGNPGEDLYTGVYQAGVTMTGAGGFEPTSRAGKAFVLIFSFFTLLVVAAYTAGLRRPPGAALPPHSRAIRRRTSRRS</sequence>
<keyword evidence="1" id="KW-0812">Transmembrane</keyword>
<dbReference type="EMBL" id="GL833123">
    <property type="protein sequence ID" value="EGB10793.1"/>
    <property type="molecule type" value="Genomic_DNA"/>
</dbReference>
<dbReference type="AlphaFoldDB" id="F0Y1A4"/>
<accession>F0Y1A4</accession>
<evidence type="ECO:0000313" key="3">
    <source>
        <dbReference type="Proteomes" id="UP000002729"/>
    </source>
</evidence>